<protein>
    <recommendedName>
        <fullName evidence="7">UPF0056 membrane protein</fullName>
    </recommendedName>
</protein>
<evidence type="ECO:0000256" key="1">
    <source>
        <dbReference type="ARBA" id="ARBA00004651"/>
    </source>
</evidence>
<dbReference type="PANTHER" id="PTHR33508">
    <property type="entry name" value="UPF0056 MEMBRANE PROTEIN YHCE"/>
    <property type="match status" value="1"/>
</dbReference>
<gene>
    <name evidence="8" type="primary">marC</name>
    <name evidence="8" type="ORF">GCM10011354_30990</name>
</gene>
<proteinExistence type="inferred from homology"/>
<feature type="transmembrane region" description="Helical" evidence="7">
    <location>
        <begin position="12"/>
        <end position="38"/>
    </location>
</feature>
<dbReference type="PANTHER" id="PTHR33508:SF1">
    <property type="entry name" value="UPF0056 MEMBRANE PROTEIN YHCE"/>
    <property type="match status" value="1"/>
</dbReference>
<dbReference type="AlphaFoldDB" id="A0A8J3AA89"/>
<comment type="similarity">
    <text evidence="2 7">Belongs to the UPF0056 (MarC) family.</text>
</comment>
<dbReference type="GO" id="GO:0005886">
    <property type="term" value="C:plasma membrane"/>
    <property type="evidence" value="ECO:0007669"/>
    <property type="project" value="UniProtKB-SubCell"/>
</dbReference>
<evidence type="ECO:0000256" key="7">
    <source>
        <dbReference type="RuleBase" id="RU362048"/>
    </source>
</evidence>
<dbReference type="RefSeq" id="WP_130648789.1">
    <property type="nucleotide sequence ID" value="NZ_BMHA01000013.1"/>
</dbReference>
<evidence type="ECO:0000256" key="6">
    <source>
        <dbReference type="ARBA" id="ARBA00023136"/>
    </source>
</evidence>
<comment type="subcellular location">
    <subcellularLocation>
        <location evidence="1 7">Cell membrane</location>
        <topology evidence="1 7">Multi-pass membrane protein</topology>
    </subcellularLocation>
</comment>
<accession>A0A8J3AA89</accession>
<reference evidence="8" key="1">
    <citation type="journal article" date="2014" name="Int. J. Syst. Evol. Microbiol.">
        <title>Complete genome sequence of Corynebacterium casei LMG S-19264T (=DSM 44701T), isolated from a smear-ripened cheese.</title>
        <authorList>
            <consortium name="US DOE Joint Genome Institute (JGI-PGF)"/>
            <person name="Walter F."/>
            <person name="Albersmeier A."/>
            <person name="Kalinowski J."/>
            <person name="Ruckert C."/>
        </authorList>
    </citation>
    <scope>NUCLEOTIDE SEQUENCE</scope>
    <source>
        <strain evidence="8">CGMCC 1.14988</strain>
    </source>
</reference>
<organism evidence="8 9">
    <name type="scientific">Egicoccus halophilus</name>
    <dbReference type="NCBI Taxonomy" id="1670830"/>
    <lineage>
        <taxon>Bacteria</taxon>
        <taxon>Bacillati</taxon>
        <taxon>Actinomycetota</taxon>
        <taxon>Nitriliruptoria</taxon>
        <taxon>Egicoccales</taxon>
        <taxon>Egicoccaceae</taxon>
        <taxon>Egicoccus</taxon>
    </lineage>
</organism>
<evidence type="ECO:0000313" key="9">
    <source>
        <dbReference type="Proteomes" id="UP000650511"/>
    </source>
</evidence>
<feature type="transmembrane region" description="Helical" evidence="7">
    <location>
        <begin position="50"/>
        <end position="71"/>
    </location>
</feature>
<sequence length="214" mass="22105">MDLPFALDLALAVQAFVTLLVIMDPLGNVPVFLALTATDTAARRRRTARHAMTAAAVIVYVFAFFGTQILASLSIGLPALQAGGGVVLFLTALEMLKGDILVPSAAEGVNVAVVPLGVPLLAGPGAISAAMVFMSGSETGPLDVGRQLTVALAIAAVLLVVYLTMRYAELLERLLKDNGIHLVTRVMGMLLIAISIELVATAVQAYVAGASALP</sequence>
<keyword evidence="5 7" id="KW-1133">Transmembrane helix</keyword>
<evidence type="ECO:0000256" key="3">
    <source>
        <dbReference type="ARBA" id="ARBA00022475"/>
    </source>
</evidence>
<dbReference type="Pfam" id="PF01914">
    <property type="entry name" value="MarC"/>
    <property type="match status" value="1"/>
</dbReference>
<evidence type="ECO:0000313" key="8">
    <source>
        <dbReference type="EMBL" id="GGI08819.1"/>
    </source>
</evidence>
<feature type="transmembrane region" description="Helical" evidence="7">
    <location>
        <begin position="108"/>
        <end position="134"/>
    </location>
</feature>
<evidence type="ECO:0000256" key="2">
    <source>
        <dbReference type="ARBA" id="ARBA00009784"/>
    </source>
</evidence>
<dbReference type="InterPro" id="IPR002771">
    <property type="entry name" value="Multi_antbiot-R_MarC"/>
</dbReference>
<reference evidence="8" key="2">
    <citation type="submission" date="2020-09" db="EMBL/GenBank/DDBJ databases">
        <authorList>
            <person name="Sun Q."/>
            <person name="Zhou Y."/>
        </authorList>
    </citation>
    <scope>NUCLEOTIDE SEQUENCE</scope>
    <source>
        <strain evidence="8">CGMCC 1.14988</strain>
    </source>
</reference>
<keyword evidence="3" id="KW-1003">Cell membrane</keyword>
<dbReference type="Proteomes" id="UP000650511">
    <property type="component" value="Unassembled WGS sequence"/>
</dbReference>
<evidence type="ECO:0000256" key="5">
    <source>
        <dbReference type="ARBA" id="ARBA00022989"/>
    </source>
</evidence>
<name>A0A8J3AA89_9ACTN</name>
<keyword evidence="6 7" id="KW-0472">Membrane</keyword>
<comment type="caution">
    <text evidence="8">The sequence shown here is derived from an EMBL/GenBank/DDBJ whole genome shotgun (WGS) entry which is preliminary data.</text>
</comment>
<dbReference type="EMBL" id="BMHA01000013">
    <property type="protein sequence ID" value="GGI08819.1"/>
    <property type="molecule type" value="Genomic_DNA"/>
</dbReference>
<dbReference type="OrthoDB" id="21094at2"/>
<keyword evidence="4 7" id="KW-0812">Transmembrane</keyword>
<keyword evidence="9" id="KW-1185">Reference proteome</keyword>
<dbReference type="NCBIfam" id="TIGR00427">
    <property type="entry name" value="NAAT family transporter"/>
    <property type="match status" value="1"/>
</dbReference>
<feature type="transmembrane region" description="Helical" evidence="7">
    <location>
        <begin position="186"/>
        <end position="207"/>
    </location>
</feature>
<evidence type="ECO:0000256" key="4">
    <source>
        <dbReference type="ARBA" id="ARBA00022692"/>
    </source>
</evidence>
<feature type="transmembrane region" description="Helical" evidence="7">
    <location>
        <begin position="77"/>
        <end position="96"/>
    </location>
</feature>
<feature type="transmembrane region" description="Helical" evidence="7">
    <location>
        <begin position="146"/>
        <end position="165"/>
    </location>
</feature>